<dbReference type="OrthoDB" id="4449063at2759"/>
<feature type="region of interest" description="Disordered" evidence="1">
    <location>
        <begin position="1"/>
        <end position="78"/>
    </location>
</feature>
<feature type="compositionally biased region" description="Basic and acidic residues" evidence="1">
    <location>
        <begin position="9"/>
        <end position="21"/>
    </location>
</feature>
<dbReference type="EMBL" id="ML736271">
    <property type="protein sequence ID" value="KAE8374972.1"/>
    <property type="molecule type" value="Genomic_DNA"/>
</dbReference>
<feature type="compositionally biased region" description="Basic and acidic residues" evidence="1">
    <location>
        <begin position="65"/>
        <end position="78"/>
    </location>
</feature>
<organism evidence="2 3">
    <name type="scientific">Aspergillus bertholletiae</name>
    <dbReference type="NCBI Taxonomy" id="1226010"/>
    <lineage>
        <taxon>Eukaryota</taxon>
        <taxon>Fungi</taxon>
        <taxon>Dikarya</taxon>
        <taxon>Ascomycota</taxon>
        <taxon>Pezizomycotina</taxon>
        <taxon>Eurotiomycetes</taxon>
        <taxon>Eurotiomycetidae</taxon>
        <taxon>Eurotiales</taxon>
        <taxon>Aspergillaceae</taxon>
        <taxon>Aspergillus</taxon>
        <taxon>Aspergillus subgen. Circumdati</taxon>
    </lineage>
</organism>
<sequence length="123" mass="14302">MPATGRPNTDYERWLQHHSPDTEFQPNPQYGPRGSRSVKYPPFHTPKTDRPRNPFAEPQIQFSPTDKELGSSSSHREDSNSFTIVLLLPNGEKRWEDMMRLSYDCHEPCIVFFLSILQHTQST</sequence>
<dbReference type="AlphaFoldDB" id="A0A5N7AYN8"/>
<dbReference type="Proteomes" id="UP000326198">
    <property type="component" value="Unassembled WGS sequence"/>
</dbReference>
<accession>A0A5N7AYN8</accession>
<evidence type="ECO:0000256" key="1">
    <source>
        <dbReference type="SAM" id="MobiDB-lite"/>
    </source>
</evidence>
<name>A0A5N7AYN8_9EURO</name>
<gene>
    <name evidence="2" type="ORF">BDV26DRAFT_268961</name>
</gene>
<proteinExistence type="predicted"/>
<keyword evidence="3" id="KW-1185">Reference proteome</keyword>
<protein>
    <submittedName>
        <fullName evidence="2">Uncharacterized protein</fullName>
    </submittedName>
</protein>
<reference evidence="2 3" key="1">
    <citation type="submission" date="2019-04" db="EMBL/GenBank/DDBJ databases">
        <title>Friends and foes A comparative genomics studyof 23 Aspergillus species from section Flavi.</title>
        <authorList>
            <consortium name="DOE Joint Genome Institute"/>
            <person name="Kjaerbolling I."/>
            <person name="Vesth T."/>
            <person name="Frisvad J.C."/>
            <person name="Nybo J.L."/>
            <person name="Theobald S."/>
            <person name="Kildgaard S."/>
            <person name="Isbrandt T."/>
            <person name="Kuo A."/>
            <person name="Sato A."/>
            <person name="Lyhne E.K."/>
            <person name="Kogle M.E."/>
            <person name="Wiebenga A."/>
            <person name="Kun R.S."/>
            <person name="Lubbers R.J."/>
            <person name="Makela M.R."/>
            <person name="Barry K."/>
            <person name="Chovatia M."/>
            <person name="Clum A."/>
            <person name="Daum C."/>
            <person name="Haridas S."/>
            <person name="He G."/>
            <person name="LaButti K."/>
            <person name="Lipzen A."/>
            <person name="Mondo S."/>
            <person name="Riley R."/>
            <person name="Salamov A."/>
            <person name="Simmons B.A."/>
            <person name="Magnuson J.K."/>
            <person name="Henrissat B."/>
            <person name="Mortensen U.H."/>
            <person name="Larsen T.O."/>
            <person name="Devries R.P."/>
            <person name="Grigoriev I.V."/>
            <person name="Machida M."/>
            <person name="Baker S.E."/>
            <person name="Andersen M.R."/>
        </authorList>
    </citation>
    <scope>NUCLEOTIDE SEQUENCE [LARGE SCALE GENOMIC DNA]</scope>
    <source>
        <strain evidence="2 3">IBT 29228</strain>
    </source>
</reference>
<evidence type="ECO:0000313" key="2">
    <source>
        <dbReference type="EMBL" id="KAE8374972.1"/>
    </source>
</evidence>
<evidence type="ECO:0000313" key="3">
    <source>
        <dbReference type="Proteomes" id="UP000326198"/>
    </source>
</evidence>